<evidence type="ECO:0000313" key="2">
    <source>
        <dbReference type="EMBL" id="MBK5897392.1"/>
    </source>
</evidence>
<accession>A0ABS1J001</accession>
<dbReference type="InterPro" id="IPR051454">
    <property type="entry name" value="RNA/ubiquinone_mod_enzymes"/>
</dbReference>
<keyword evidence="3" id="KW-1185">Reference proteome</keyword>
<evidence type="ECO:0000313" key="3">
    <source>
        <dbReference type="Proteomes" id="UP000604730"/>
    </source>
</evidence>
<dbReference type="InterPro" id="IPR001539">
    <property type="entry name" value="Peptidase_U32"/>
</dbReference>
<evidence type="ECO:0000259" key="1">
    <source>
        <dbReference type="Pfam" id="PF12392"/>
    </source>
</evidence>
<dbReference type="Proteomes" id="UP000604730">
    <property type="component" value="Unassembled WGS sequence"/>
</dbReference>
<dbReference type="PROSITE" id="PS01276">
    <property type="entry name" value="PEPTIDASE_U32"/>
    <property type="match status" value="1"/>
</dbReference>
<name>A0ABS1J001_9FIRM</name>
<dbReference type="Pfam" id="PF01136">
    <property type="entry name" value="Peptidase_U32"/>
    <property type="match status" value="1"/>
</dbReference>
<feature type="domain" description="Peptidase U32 collagenase" evidence="1">
    <location>
        <begin position="405"/>
        <end position="522"/>
    </location>
</feature>
<dbReference type="RefSeq" id="WP_208428879.1">
    <property type="nucleotide sequence ID" value="NZ_JAEPRJ010000001.1"/>
</dbReference>
<protein>
    <submittedName>
        <fullName evidence="2">U32 family peptidase</fullName>
    </submittedName>
</protein>
<organism evidence="2 3">
    <name type="scientific">Catonella massiliensis</name>
    <dbReference type="NCBI Taxonomy" id="2799636"/>
    <lineage>
        <taxon>Bacteria</taxon>
        <taxon>Bacillati</taxon>
        <taxon>Bacillota</taxon>
        <taxon>Clostridia</taxon>
        <taxon>Lachnospirales</taxon>
        <taxon>Lachnospiraceae</taxon>
        <taxon>Catonella</taxon>
    </lineage>
</organism>
<sequence length="825" mass="93471">MNKKKEIEILAPAGSVERMRAAFAGGADACYIGGKSFGARAFADNPEEKELVEAIHYAHLHDKKLYMTINTLIKENEMKGLYNYVLPYYKAGIDAILVQDFGVLKFLRESFPDLALHASTQMTVCDTGATRLLKQYGVERLVLSRELSLKEVEAFRDDDIEIECFVHGALCVCYSGQCLMSVMNGGRSGNRGSCAGPCRMSYNLYEGENSSGISPGKSLETKPYLLSPKDICALDLIPDMVEAGIDSFKIEGRMKRPEYAALTAYLYRKWTDVYLNDGREEFDSTQAVRERNEDVEKLSDIYNRGSFTKGYLVNHNGLEMMANTRPNHNGVLVGRVINVIASGRKNVMLISAEKDLNAHDVVEIRSDNRPTEPVYEFTLKDGKKKGESFEANFTKGLPVKAGLCVYRTKNEVLLNDINDNIILKPIKKRIKASFYAEADNELILTLYTDDTSISVNGAICMKAENRPVDEERVCSSLLKMGDTEFTLKREDIDVNLVGDVFFPMSALNELRRTACEALEAEIVGKCMKNKMKPDTEAHSVIPKPDFNPFYEVVVSDLKQLKTVLEVTRPYKDRTEIIINTELFGLADIKKGLDEAENEGRMLYLRLPEIFRRNNKEKYQRFFAKGNTGFDLLFRIKGFLVRNLEEISFVKELEKLSSISFDMIGDTNLYAFNSKAVEALSDFGINHYTASLEQSIREAEAVRNNITVSSKLSLVVYGREELMVMTQCQWKNKGACVKELKKGDKRLPDILYIENKKSKSDGKRGKFPIIKDCESCTNYVYQDVPLNLFEKMDEIRELSPDFLRLDFSFETDSEVREVMKLAKFSK</sequence>
<dbReference type="PANTHER" id="PTHR30217:SF10">
    <property type="entry name" value="23S RRNA 5-HYDROXYCYTIDINE C2501 SYNTHASE"/>
    <property type="match status" value="1"/>
</dbReference>
<comment type="caution">
    <text evidence="2">The sequence shown here is derived from an EMBL/GenBank/DDBJ whole genome shotgun (WGS) entry which is preliminary data.</text>
</comment>
<reference evidence="2 3" key="1">
    <citation type="submission" date="2021-01" db="EMBL/GenBank/DDBJ databases">
        <title>Isolation and description of Catonella massiliensis sp. nov., a novel Catonella species, isolated from a stable periodontitis subject.</title>
        <authorList>
            <person name="Antezack A."/>
            <person name="Boxberger M."/>
            <person name="La Scola B."/>
            <person name="Monnet-Corti V."/>
        </authorList>
    </citation>
    <scope>NUCLEOTIDE SEQUENCE [LARGE SCALE GENOMIC DNA]</scope>
    <source>
        <strain evidence="2 3">Marseille-Q4567</strain>
    </source>
</reference>
<dbReference type="InterPro" id="IPR020988">
    <property type="entry name" value="Pept_U32_collagenase"/>
</dbReference>
<dbReference type="EMBL" id="JAEPRJ010000001">
    <property type="protein sequence ID" value="MBK5897392.1"/>
    <property type="molecule type" value="Genomic_DNA"/>
</dbReference>
<dbReference type="PANTHER" id="PTHR30217">
    <property type="entry name" value="PEPTIDASE U32 FAMILY"/>
    <property type="match status" value="1"/>
</dbReference>
<proteinExistence type="predicted"/>
<gene>
    <name evidence="2" type="ORF">JJN12_06250</name>
</gene>
<dbReference type="Pfam" id="PF12392">
    <property type="entry name" value="DUF3656"/>
    <property type="match status" value="1"/>
</dbReference>